<evidence type="ECO:0000313" key="5">
    <source>
        <dbReference type="EMBL" id="SMG57503.1"/>
    </source>
</evidence>
<dbReference type="InterPro" id="IPR057326">
    <property type="entry name" value="KR_dom"/>
</dbReference>
<feature type="domain" description="Ketoreductase" evidence="4">
    <location>
        <begin position="5"/>
        <end position="197"/>
    </location>
</feature>
<evidence type="ECO:0000259" key="4">
    <source>
        <dbReference type="SMART" id="SM00822"/>
    </source>
</evidence>
<dbReference type="Proteomes" id="UP000193834">
    <property type="component" value="Unassembled WGS sequence"/>
</dbReference>
<dbReference type="SMART" id="SM00822">
    <property type="entry name" value="PKS_KR"/>
    <property type="match status" value="1"/>
</dbReference>
<sequence length="246" mass="26338">MFEQKVVLVTGGSSGIGQAVCIRLAAYGAKVIVHYSNSKAGAEYTLNCIREQGGEGYIVQADVSSEEEVKHMVALAMQRYGELHCVVNNAGATEQWPLEDLDGIPDEVWDRLFAVNVKGMFYVAKAARAYLIQQADSAIVNVGSVAGTTGIGSSLPYAVSKAAVHGLTKSLAFALAPHVRVNAIAPGAVDTRWWAGHEEKMRRLSGDMLLKRISTPEDIAESICAMLVQRSLTGQIITVDNGQTMA</sequence>
<reference evidence="5 6" key="1">
    <citation type="submission" date="2017-04" db="EMBL/GenBank/DDBJ databases">
        <authorList>
            <person name="Afonso C.L."/>
            <person name="Miller P.J."/>
            <person name="Scott M.A."/>
            <person name="Spackman E."/>
            <person name="Goraichik I."/>
            <person name="Dimitrov K.M."/>
            <person name="Suarez D.L."/>
            <person name="Swayne D.E."/>
        </authorList>
    </citation>
    <scope>NUCLEOTIDE SEQUENCE [LARGE SCALE GENOMIC DNA]</scope>
    <source>
        <strain evidence="5 6">11</strain>
    </source>
</reference>
<evidence type="ECO:0000256" key="2">
    <source>
        <dbReference type="ARBA" id="ARBA00023002"/>
    </source>
</evidence>
<dbReference type="OrthoDB" id="9790146at2"/>
<dbReference type="GO" id="GO:0008206">
    <property type="term" value="P:bile acid metabolic process"/>
    <property type="evidence" value="ECO:0007669"/>
    <property type="project" value="UniProtKB-ARBA"/>
</dbReference>
<dbReference type="RefSeq" id="WP_085498163.1">
    <property type="nucleotide sequence ID" value="NZ_FXAZ01000008.1"/>
</dbReference>
<dbReference type="InterPro" id="IPR020904">
    <property type="entry name" value="Sc_DH/Rdtase_CS"/>
</dbReference>
<proteinExistence type="inferred from homology"/>
<evidence type="ECO:0000256" key="3">
    <source>
        <dbReference type="RuleBase" id="RU000363"/>
    </source>
</evidence>
<dbReference type="FunFam" id="3.40.50.720:FF:000084">
    <property type="entry name" value="Short-chain dehydrogenase reductase"/>
    <property type="match status" value="1"/>
</dbReference>
<dbReference type="GO" id="GO:0016491">
    <property type="term" value="F:oxidoreductase activity"/>
    <property type="evidence" value="ECO:0007669"/>
    <property type="project" value="UniProtKB-KW"/>
</dbReference>
<dbReference type="EMBL" id="FXAZ01000008">
    <property type="protein sequence ID" value="SMG57503.1"/>
    <property type="molecule type" value="Genomic_DNA"/>
</dbReference>
<dbReference type="PRINTS" id="PR00080">
    <property type="entry name" value="SDRFAMILY"/>
</dbReference>
<dbReference type="STRING" id="1852522.SAMN06295960_4445"/>
<dbReference type="PRINTS" id="PR00081">
    <property type="entry name" value="GDHRDH"/>
</dbReference>
<protein>
    <submittedName>
        <fullName evidence="5">3-oxoacyl-[acyl-carrier protein] reductase</fullName>
    </submittedName>
</protein>
<dbReference type="AlphaFoldDB" id="A0A1X7LW39"/>
<dbReference type="CDD" id="cd05233">
    <property type="entry name" value="SDR_c"/>
    <property type="match status" value="1"/>
</dbReference>
<accession>A0A1X7LW39</accession>
<dbReference type="PANTHER" id="PTHR43639:SF1">
    <property type="entry name" value="SHORT-CHAIN DEHYDROGENASE_REDUCTASE FAMILY PROTEIN"/>
    <property type="match status" value="1"/>
</dbReference>
<keyword evidence="2" id="KW-0560">Oxidoreductase</keyword>
<dbReference type="InterPro" id="IPR002347">
    <property type="entry name" value="SDR_fam"/>
</dbReference>
<dbReference type="SUPFAM" id="SSF51735">
    <property type="entry name" value="NAD(P)-binding Rossmann-fold domains"/>
    <property type="match status" value="1"/>
</dbReference>
<evidence type="ECO:0000313" key="6">
    <source>
        <dbReference type="Proteomes" id="UP000193834"/>
    </source>
</evidence>
<dbReference type="PANTHER" id="PTHR43639">
    <property type="entry name" value="OXIDOREDUCTASE, SHORT-CHAIN DEHYDROGENASE/REDUCTASE FAMILY (AFU_ORTHOLOGUE AFUA_5G02870)"/>
    <property type="match status" value="1"/>
</dbReference>
<organism evidence="5 6">
    <name type="scientific">Paenibacillus aquistagni</name>
    <dbReference type="NCBI Taxonomy" id="1852522"/>
    <lineage>
        <taxon>Bacteria</taxon>
        <taxon>Bacillati</taxon>
        <taxon>Bacillota</taxon>
        <taxon>Bacilli</taxon>
        <taxon>Bacillales</taxon>
        <taxon>Paenibacillaceae</taxon>
        <taxon>Paenibacillus</taxon>
    </lineage>
</organism>
<gene>
    <name evidence="5" type="ORF">SAMN06295960_4445</name>
</gene>
<dbReference type="InterPro" id="IPR036291">
    <property type="entry name" value="NAD(P)-bd_dom_sf"/>
</dbReference>
<dbReference type="Pfam" id="PF00106">
    <property type="entry name" value="adh_short"/>
    <property type="match status" value="1"/>
</dbReference>
<name>A0A1X7LW39_9BACL</name>
<evidence type="ECO:0000256" key="1">
    <source>
        <dbReference type="ARBA" id="ARBA00006484"/>
    </source>
</evidence>
<keyword evidence="6" id="KW-1185">Reference proteome</keyword>
<comment type="similarity">
    <text evidence="1 3">Belongs to the short-chain dehydrogenases/reductases (SDR) family.</text>
</comment>
<dbReference type="Gene3D" id="3.40.50.720">
    <property type="entry name" value="NAD(P)-binding Rossmann-like Domain"/>
    <property type="match status" value="1"/>
</dbReference>
<dbReference type="PROSITE" id="PS00061">
    <property type="entry name" value="ADH_SHORT"/>
    <property type="match status" value="1"/>
</dbReference>